<comment type="caution">
    <text evidence="1">The sequence shown here is derived from an EMBL/GenBank/DDBJ whole genome shotgun (WGS) entry which is preliminary data.</text>
</comment>
<evidence type="ECO:0000313" key="1">
    <source>
        <dbReference type="EMBL" id="GCD99899.1"/>
    </source>
</evidence>
<organism evidence="1 2">
    <name type="scientific">Embleya hyalina</name>
    <dbReference type="NCBI Taxonomy" id="516124"/>
    <lineage>
        <taxon>Bacteria</taxon>
        <taxon>Bacillati</taxon>
        <taxon>Actinomycetota</taxon>
        <taxon>Actinomycetes</taxon>
        <taxon>Kitasatosporales</taxon>
        <taxon>Streptomycetaceae</taxon>
        <taxon>Embleya</taxon>
    </lineage>
</organism>
<evidence type="ECO:0000313" key="2">
    <source>
        <dbReference type="Proteomes" id="UP000286931"/>
    </source>
</evidence>
<dbReference type="Proteomes" id="UP000286931">
    <property type="component" value="Unassembled WGS sequence"/>
</dbReference>
<proteinExistence type="predicted"/>
<reference evidence="1 2" key="1">
    <citation type="submission" date="2018-12" db="EMBL/GenBank/DDBJ databases">
        <title>Draft genome sequence of Embleya hyalina NBRC 13850T.</title>
        <authorList>
            <person name="Komaki H."/>
            <person name="Hosoyama A."/>
            <person name="Kimura A."/>
            <person name="Ichikawa N."/>
            <person name="Tamura T."/>
        </authorList>
    </citation>
    <scope>NUCLEOTIDE SEQUENCE [LARGE SCALE GENOMIC DNA]</scope>
    <source>
        <strain evidence="1 2">NBRC 13850</strain>
    </source>
</reference>
<protein>
    <submittedName>
        <fullName evidence="1">Uncharacterized protein</fullName>
    </submittedName>
</protein>
<sequence length="63" mass="6875">MPGDSDRAHESARNFADEYEGREVQEVISGRSGTVCGYDGPNVKIRTRSGIELLSPVRRLAPA</sequence>
<dbReference type="AlphaFoldDB" id="A0A401YZ47"/>
<accession>A0A401YZ47</accession>
<gene>
    <name evidence="1" type="ORF">EHYA_07621</name>
</gene>
<name>A0A401YZ47_9ACTN</name>
<dbReference type="EMBL" id="BIFH01000035">
    <property type="protein sequence ID" value="GCD99899.1"/>
    <property type="molecule type" value="Genomic_DNA"/>
</dbReference>
<keyword evidence="2" id="KW-1185">Reference proteome</keyword>